<feature type="region of interest" description="Disordered" evidence="1">
    <location>
        <begin position="173"/>
        <end position="192"/>
    </location>
</feature>
<name>V4B3U1_LOTGI</name>
<feature type="region of interest" description="Disordered" evidence="1">
    <location>
        <begin position="112"/>
        <end position="141"/>
    </location>
</feature>
<dbReference type="OrthoDB" id="6153531at2759"/>
<dbReference type="HOGENOM" id="CLU_628961_0_0_1"/>
<sequence>MKARPETLQPLIIYGNPLTPRTRREMSDLQHYPRLPPIRPDTADSEDGELSTEANQEVTHDGDIALDLGDIDVACITERGTVGLEFGNENDRLQVAYTPIDNFPGAGTNVSTGLEPSPRSGSQNPTLINGVIPTSNSSEDAEETRVLSTLEEIESPQSEIGDLRNNDALNRNVTKRRPPFTSPGFNLSTGVGVMSSDDRRKIHGMDKNNPTAILEFSEDEESTLVKDSTLDGKKVDEELTDVAKKQQNISKAPEIILTTPSIDIEGTHSPTTEQGNVSQYGGEGQKPNDDFTKTDDVARQRHDVISEKDDVLSKNHDGLVKDVTDTGDEYEISCDDESVYTTDPLDYDDDDSDDNLLTLEEQEEQHLWDLEFEKRKDELVREQQKVETRRADYLSKLNSLTDRWNGIEARLENRQVEKRHQLYEQLQQLVIMHKRN</sequence>
<organism evidence="2 3">
    <name type="scientific">Lottia gigantea</name>
    <name type="common">Giant owl limpet</name>
    <dbReference type="NCBI Taxonomy" id="225164"/>
    <lineage>
        <taxon>Eukaryota</taxon>
        <taxon>Metazoa</taxon>
        <taxon>Spiralia</taxon>
        <taxon>Lophotrochozoa</taxon>
        <taxon>Mollusca</taxon>
        <taxon>Gastropoda</taxon>
        <taxon>Patellogastropoda</taxon>
        <taxon>Lottioidea</taxon>
        <taxon>Lottiidae</taxon>
        <taxon>Lottia</taxon>
    </lineage>
</organism>
<proteinExistence type="predicted"/>
<dbReference type="RefSeq" id="XP_009043623.1">
    <property type="nucleotide sequence ID" value="XM_009045375.1"/>
</dbReference>
<dbReference type="CTD" id="20247432"/>
<gene>
    <name evidence="2" type="ORF">LOTGIDRAFT_227785</name>
</gene>
<feature type="region of interest" description="Disordered" evidence="1">
    <location>
        <begin position="22"/>
        <end position="55"/>
    </location>
</feature>
<accession>V4B3U1</accession>
<feature type="region of interest" description="Disordered" evidence="1">
    <location>
        <begin position="263"/>
        <end position="293"/>
    </location>
</feature>
<reference evidence="2 3" key="1">
    <citation type="journal article" date="2013" name="Nature">
        <title>Insights into bilaterian evolution from three spiralian genomes.</title>
        <authorList>
            <person name="Simakov O."/>
            <person name="Marletaz F."/>
            <person name="Cho S.J."/>
            <person name="Edsinger-Gonzales E."/>
            <person name="Havlak P."/>
            <person name="Hellsten U."/>
            <person name="Kuo D.H."/>
            <person name="Larsson T."/>
            <person name="Lv J."/>
            <person name="Arendt D."/>
            <person name="Savage R."/>
            <person name="Osoegawa K."/>
            <person name="de Jong P."/>
            <person name="Grimwood J."/>
            <person name="Chapman J.A."/>
            <person name="Shapiro H."/>
            <person name="Aerts A."/>
            <person name="Otillar R.P."/>
            <person name="Terry A.Y."/>
            <person name="Boore J.L."/>
            <person name="Grigoriev I.V."/>
            <person name="Lindberg D.R."/>
            <person name="Seaver E.C."/>
            <person name="Weisblat D.A."/>
            <person name="Putnam N.H."/>
            <person name="Rokhsar D.S."/>
        </authorList>
    </citation>
    <scope>NUCLEOTIDE SEQUENCE [LARGE SCALE GENOMIC DNA]</scope>
</reference>
<evidence type="ECO:0000313" key="3">
    <source>
        <dbReference type="Proteomes" id="UP000030746"/>
    </source>
</evidence>
<dbReference type="Proteomes" id="UP000030746">
    <property type="component" value="Unassembled WGS sequence"/>
</dbReference>
<keyword evidence="3" id="KW-1185">Reference proteome</keyword>
<dbReference type="AlphaFoldDB" id="V4B3U1"/>
<dbReference type="GeneID" id="20247432"/>
<evidence type="ECO:0000256" key="1">
    <source>
        <dbReference type="SAM" id="MobiDB-lite"/>
    </source>
</evidence>
<dbReference type="EMBL" id="KB199650">
    <property type="protein sequence ID" value="ESP05078.1"/>
    <property type="molecule type" value="Genomic_DNA"/>
</dbReference>
<protein>
    <submittedName>
        <fullName evidence="2">Uncharacterized protein</fullName>
    </submittedName>
</protein>
<evidence type="ECO:0000313" key="2">
    <source>
        <dbReference type="EMBL" id="ESP05078.1"/>
    </source>
</evidence>
<feature type="compositionally biased region" description="Polar residues" evidence="1">
    <location>
        <begin position="268"/>
        <end position="279"/>
    </location>
</feature>
<feature type="compositionally biased region" description="Polar residues" evidence="1">
    <location>
        <begin position="112"/>
        <end position="138"/>
    </location>
</feature>
<dbReference type="KEGG" id="lgi:LOTGIDRAFT_227785"/>